<dbReference type="SUPFAM" id="SSF54695">
    <property type="entry name" value="POZ domain"/>
    <property type="match status" value="1"/>
</dbReference>
<reference evidence="1 2" key="1">
    <citation type="journal article" date="2019" name="New Phytol.">
        <title>Comparative genomics reveals unique wood-decay strategies and fruiting body development in the Schizophyllaceae.</title>
        <authorList>
            <person name="Almasi E."/>
            <person name="Sahu N."/>
            <person name="Krizsan K."/>
            <person name="Balint B."/>
            <person name="Kovacs G.M."/>
            <person name="Kiss B."/>
            <person name="Cseklye J."/>
            <person name="Drula E."/>
            <person name="Henrissat B."/>
            <person name="Nagy I."/>
            <person name="Chovatia M."/>
            <person name="Adam C."/>
            <person name="LaButti K."/>
            <person name="Lipzen A."/>
            <person name="Riley R."/>
            <person name="Grigoriev I.V."/>
            <person name="Nagy L.G."/>
        </authorList>
    </citation>
    <scope>NUCLEOTIDE SEQUENCE [LARGE SCALE GENOMIC DNA]</scope>
    <source>
        <strain evidence="1 2">NL-1724</strain>
    </source>
</reference>
<accession>A0A550BUG8</accession>
<dbReference type="Proteomes" id="UP000320762">
    <property type="component" value="Unassembled WGS sequence"/>
</dbReference>
<name>A0A550BUG8_9AGAR</name>
<protein>
    <recommendedName>
        <fullName evidence="3">BTB domain-containing protein</fullName>
    </recommendedName>
</protein>
<sequence length="332" mass="37801">MLPIKSAMTVPLCKVEDLWFPDGNVIIRIGDRVCRVYRGYLASQSPVMADMFSITQPSEGADMVGEVPAMRLPDPPEEVTHWLRAMLLPQTFPSYPNRVGPDQLLSVLRLSHKYDVQYLRQRALHHLAAFFPTDLAAAQAWDGTAHYIPLEETELVEFEPRVSAIAHEVGALWLIPFAMYDLYSWTWAEAHDIATVVDPQSVSSLQAVLYAYKVAVHVQNCFIAEDWLSGDSPSNCSSRCLKRERYRILDDHDMWNELHYGPLTFYTRGSEGVYNMHADSDLCGDCCRFLRQTYSEKCTYFWNRLPQAMGLPPWTELLATKARDLALDTSDA</sequence>
<dbReference type="OrthoDB" id="2757422at2759"/>
<dbReference type="InterPro" id="IPR011333">
    <property type="entry name" value="SKP1/BTB/POZ_sf"/>
</dbReference>
<evidence type="ECO:0000313" key="2">
    <source>
        <dbReference type="Proteomes" id="UP000320762"/>
    </source>
</evidence>
<evidence type="ECO:0000313" key="1">
    <source>
        <dbReference type="EMBL" id="TRM56198.1"/>
    </source>
</evidence>
<comment type="caution">
    <text evidence="1">The sequence shown here is derived from an EMBL/GenBank/DDBJ whole genome shotgun (WGS) entry which is preliminary data.</text>
</comment>
<keyword evidence="2" id="KW-1185">Reference proteome</keyword>
<organism evidence="1 2">
    <name type="scientific">Schizophyllum amplum</name>
    <dbReference type="NCBI Taxonomy" id="97359"/>
    <lineage>
        <taxon>Eukaryota</taxon>
        <taxon>Fungi</taxon>
        <taxon>Dikarya</taxon>
        <taxon>Basidiomycota</taxon>
        <taxon>Agaricomycotina</taxon>
        <taxon>Agaricomycetes</taxon>
        <taxon>Agaricomycetidae</taxon>
        <taxon>Agaricales</taxon>
        <taxon>Schizophyllaceae</taxon>
        <taxon>Schizophyllum</taxon>
    </lineage>
</organism>
<dbReference type="Gene3D" id="3.30.710.10">
    <property type="entry name" value="Potassium Channel Kv1.1, Chain A"/>
    <property type="match status" value="1"/>
</dbReference>
<dbReference type="AlphaFoldDB" id="A0A550BUG8"/>
<evidence type="ECO:0008006" key="3">
    <source>
        <dbReference type="Google" id="ProtNLM"/>
    </source>
</evidence>
<dbReference type="EMBL" id="VDMD01000078">
    <property type="protein sequence ID" value="TRM56198.1"/>
    <property type="molecule type" value="Genomic_DNA"/>
</dbReference>
<proteinExistence type="predicted"/>
<gene>
    <name evidence="1" type="ORF">BD626DRAFT_520571</name>
</gene>